<dbReference type="RefSeq" id="WP_012662912.1">
    <property type="nucleotide sequence ID" value="NC_012108.1"/>
</dbReference>
<dbReference type="AlphaFoldDB" id="C0QHV5"/>
<dbReference type="KEGG" id="dat:HRM2_05490"/>
<reference evidence="1 2" key="1">
    <citation type="journal article" date="2009" name="Environ. Microbiol.">
        <title>Genome sequence of Desulfobacterium autotrophicum HRM2, a marine sulfate reducer oxidizing organic carbon completely to carbon dioxide.</title>
        <authorList>
            <person name="Strittmatter A.W."/>
            <person name="Liesegang H."/>
            <person name="Rabus R."/>
            <person name="Decker I."/>
            <person name="Amann J."/>
            <person name="Andres S."/>
            <person name="Henne A."/>
            <person name="Fricke W.F."/>
            <person name="Martinez-Arias R."/>
            <person name="Bartels D."/>
            <person name="Goesmann A."/>
            <person name="Krause L."/>
            <person name="Puehler A."/>
            <person name="Klenk H.P."/>
            <person name="Richter M."/>
            <person name="Schuler M."/>
            <person name="Gloeckner F.O."/>
            <person name="Meyerdierks A."/>
            <person name="Gottschalk G."/>
            <person name="Amann R."/>
        </authorList>
    </citation>
    <scope>NUCLEOTIDE SEQUENCE [LARGE SCALE GENOMIC DNA]</scope>
    <source>
        <strain evidence="2">ATCC 43914 / DSM 3382 / HRM2</strain>
    </source>
</reference>
<dbReference type="EMBL" id="CP001087">
    <property type="protein sequence ID" value="ACN13663.1"/>
    <property type="molecule type" value="Genomic_DNA"/>
</dbReference>
<accession>C0QHV5</accession>
<protein>
    <submittedName>
        <fullName evidence="1">Uncharacterized protein</fullName>
    </submittedName>
</protein>
<dbReference type="HOGENOM" id="CLU_1913217_0_0_7"/>
<evidence type="ECO:0000313" key="2">
    <source>
        <dbReference type="Proteomes" id="UP000000442"/>
    </source>
</evidence>
<dbReference type="STRING" id="177437.HRM2_05490"/>
<gene>
    <name evidence="1" type="ordered locus">HRM2_05490</name>
</gene>
<proteinExistence type="predicted"/>
<keyword evidence="2" id="KW-1185">Reference proteome</keyword>
<name>C0QHV5_DESAH</name>
<organism evidence="1 2">
    <name type="scientific">Desulforapulum autotrophicum (strain ATCC 43914 / DSM 3382 / VKM B-1955 / HRM2)</name>
    <name type="common">Desulfobacterium autotrophicum</name>
    <dbReference type="NCBI Taxonomy" id="177437"/>
    <lineage>
        <taxon>Bacteria</taxon>
        <taxon>Pseudomonadati</taxon>
        <taxon>Thermodesulfobacteriota</taxon>
        <taxon>Desulfobacteria</taxon>
        <taxon>Desulfobacterales</taxon>
        <taxon>Desulfobacteraceae</taxon>
        <taxon>Desulforapulum</taxon>
    </lineage>
</organism>
<evidence type="ECO:0000313" key="1">
    <source>
        <dbReference type="EMBL" id="ACN13663.1"/>
    </source>
</evidence>
<dbReference type="Proteomes" id="UP000000442">
    <property type="component" value="Chromosome"/>
</dbReference>
<dbReference type="OrthoDB" id="5363277at2"/>
<dbReference type="eggNOG" id="ENOG502ZJ34">
    <property type="taxonomic scope" value="Bacteria"/>
</dbReference>
<sequence length="149" mass="17196">MSDIKRSFNELFLCRNKTDNIGFYGKPAIQKAYFIGAYAKAVINSSFYSSVSRKNTTFKNWLSGQIINYRNLDRIFEMAFRFEQKLKLNLRNDSEVRRLAHETPESKAGGLSSSKISYAFVAGFDDYGKFSKEEQANEVQNKNITEKEQ</sequence>